<keyword evidence="3" id="KW-0648">Protein biosynthesis</keyword>
<dbReference type="GO" id="GO:0005829">
    <property type="term" value="C:cytosol"/>
    <property type="evidence" value="ECO:0007669"/>
    <property type="project" value="TreeGrafter"/>
</dbReference>
<sequence length="74" mass="8493">MPKQKDDAILLEGKTVEALKGGHFRIELDNGHEVLGHLSGKMRKHHIRILPGDRVQVEVSAYDLTRGRITYRYK</sequence>
<dbReference type="HAMAP" id="MF_00075">
    <property type="entry name" value="IF_1"/>
    <property type="match status" value="1"/>
</dbReference>
<dbReference type="Gene3D" id="2.40.50.140">
    <property type="entry name" value="Nucleic acid-binding proteins"/>
    <property type="match status" value="1"/>
</dbReference>
<dbReference type="PANTHER" id="PTHR33370">
    <property type="entry name" value="TRANSLATION INITIATION FACTOR IF-1, CHLOROPLASTIC"/>
    <property type="match status" value="1"/>
</dbReference>
<name>A0A381Q9F8_9ZZZZ</name>
<reference evidence="5" key="1">
    <citation type="submission" date="2018-05" db="EMBL/GenBank/DDBJ databases">
        <authorList>
            <person name="Lanie J.A."/>
            <person name="Ng W.-L."/>
            <person name="Kazmierczak K.M."/>
            <person name="Andrzejewski T.M."/>
            <person name="Davidsen T.M."/>
            <person name="Wayne K.J."/>
            <person name="Tettelin H."/>
            <person name="Glass J.I."/>
            <person name="Rusch D."/>
            <person name="Podicherti R."/>
            <person name="Tsui H.-C.T."/>
            <person name="Winkler M.E."/>
        </authorList>
    </citation>
    <scope>NUCLEOTIDE SEQUENCE</scope>
</reference>
<evidence type="ECO:0000256" key="1">
    <source>
        <dbReference type="ARBA" id="ARBA00010939"/>
    </source>
</evidence>
<feature type="domain" description="S1-like" evidence="4">
    <location>
        <begin position="1"/>
        <end position="74"/>
    </location>
</feature>
<evidence type="ECO:0000313" key="5">
    <source>
        <dbReference type="EMBL" id="SUZ75965.1"/>
    </source>
</evidence>
<dbReference type="PANTHER" id="PTHR33370:SF1">
    <property type="entry name" value="TRANSLATION INITIATION FACTOR IF-1, CHLOROPLASTIC"/>
    <property type="match status" value="1"/>
</dbReference>
<dbReference type="FunFam" id="2.40.50.140:FF:000002">
    <property type="entry name" value="Translation initiation factor IF-1"/>
    <property type="match status" value="1"/>
</dbReference>
<protein>
    <recommendedName>
        <fullName evidence="4">S1-like domain-containing protein</fullName>
    </recommendedName>
</protein>
<evidence type="ECO:0000259" key="4">
    <source>
        <dbReference type="PROSITE" id="PS50832"/>
    </source>
</evidence>
<evidence type="ECO:0000256" key="2">
    <source>
        <dbReference type="ARBA" id="ARBA00022540"/>
    </source>
</evidence>
<dbReference type="SMART" id="SM00316">
    <property type="entry name" value="S1"/>
    <property type="match status" value="1"/>
</dbReference>
<dbReference type="EMBL" id="UINC01001261">
    <property type="protein sequence ID" value="SUZ75965.1"/>
    <property type="molecule type" value="Genomic_DNA"/>
</dbReference>
<proteinExistence type="inferred from homology"/>
<dbReference type="NCBIfam" id="TIGR00008">
    <property type="entry name" value="infA"/>
    <property type="match status" value="1"/>
</dbReference>
<gene>
    <name evidence="5" type="ORF">METZ01_LOCUS28819</name>
</gene>
<dbReference type="InterPro" id="IPR012340">
    <property type="entry name" value="NA-bd_OB-fold"/>
</dbReference>
<dbReference type="GO" id="GO:0003743">
    <property type="term" value="F:translation initiation factor activity"/>
    <property type="evidence" value="ECO:0007669"/>
    <property type="project" value="UniProtKB-KW"/>
</dbReference>
<evidence type="ECO:0000256" key="3">
    <source>
        <dbReference type="ARBA" id="ARBA00022917"/>
    </source>
</evidence>
<dbReference type="InterPro" id="IPR003029">
    <property type="entry name" value="S1_domain"/>
</dbReference>
<dbReference type="AlphaFoldDB" id="A0A381Q9F8"/>
<dbReference type="InterPro" id="IPR006196">
    <property type="entry name" value="RNA-binding_domain_S1_IF1"/>
</dbReference>
<comment type="similarity">
    <text evidence="1">Belongs to the IF-1 family.</text>
</comment>
<dbReference type="SUPFAM" id="SSF50249">
    <property type="entry name" value="Nucleic acid-binding proteins"/>
    <property type="match status" value="1"/>
</dbReference>
<keyword evidence="2" id="KW-0396">Initiation factor</keyword>
<accession>A0A381Q9F8</accession>
<dbReference type="CDD" id="cd04451">
    <property type="entry name" value="S1_IF1"/>
    <property type="match status" value="1"/>
</dbReference>
<dbReference type="Pfam" id="PF01176">
    <property type="entry name" value="eIF-1a"/>
    <property type="match status" value="1"/>
</dbReference>
<dbReference type="PROSITE" id="PS50832">
    <property type="entry name" value="S1_IF1_TYPE"/>
    <property type="match status" value="1"/>
</dbReference>
<dbReference type="GO" id="GO:0043022">
    <property type="term" value="F:ribosome binding"/>
    <property type="evidence" value="ECO:0007669"/>
    <property type="project" value="TreeGrafter"/>
</dbReference>
<dbReference type="InterPro" id="IPR004368">
    <property type="entry name" value="TIF_IF1"/>
</dbReference>
<dbReference type="GO" id="GO:0003723">
    <property type="term" value="F:RNA binding"/>
    <property type="evidence" value="ECO:0007669"/>
    <property type="project" value="InterPro"/>
</dbReference>
<organism evidence="5">
    <name type="scientific">marine metagenome</name>
    <dbReference type="NCBI Taxonomy" id="408172"/>
    <lineage>
        <taxon>unclassified sequences</taxon>
        <taxon>metagenomes</taxon>
        <taxon>ecological metagenomes</taxon>
    </lineage>
</organism>